<dbReference type="EMBL" id="BLIR01000001">
    <property type="protein sequence ID" value="GFE37102.1"/>
    <property type="molecule type" value="Genomic_DNA"/>
</dbReference>
<organism evidence="2 3">
    <name type="scientific">Streptomyces tubercidicus</name>
    <dbReference type="NCBI Taxonomy" id="47759"/>
    <lineage>
        <taxon>Bacteria</taxon>
        <taxon>Bacillati</taxon>
        <taxon>Actinomycetota</taxon>
        <taxon>Actinomycetes</taxon>
        <taxon>Kitasatosporales</taxon>
        <taxon>Streptomycetaceae</taxon>
        <taxon>Streptomyces</taxon>
    </lineage>
</organism>
<dbReference type="RefSeq" id="WP_159743249.1">
    <property type="nucleotide sequence ID" value="NZ_BLIR01000001.1"/>
</dbReference>
<dbReference type="Proteomes" id="UP000431826">
    <property type="component" value="Unassembled WGS sequence"/>
</dbReference>
<feature type="region of interest" description="Disordered" evidence="1">
    <location>
        <begin position="21"/>
        <end position="67"/>
    </location>
</feature>
<sequence length="67" mass="7536">MFHSELEIRVRHEELRREAARQRLVSEASEVPSAERAAAARSAADDPEGQVRTRGRWARARRATAGP</sequence>
<keyword evidence="3" id="KW-1185">Reference proteome</keyword>
<proteinExistence type="predicted"/>
<gene>
    <name evidence="2" type="ORF">Stube_17750</name>
</gene>
<name>A0A640UP36_9ACTN</name>
<evidence type="ECO:0000313" key="3">
    <source>
        <dbReference type="Proteomes" id="UP000431826"/>
    </source>
</evidence>
<feature type="compositionally biased region" description="Basic residues" evidence="1">
    <location>
        <begin position="53"/>
        <end position="67"/>
    </location>
</feature>
<reference evidence="2 3" key="1">
    <citation type="submission" date="2019-12" db="EMBL/GenBank/DDBJ databases">
        <title>Whole genome shotgun sequence of Streptomyces tubercidicus NBRC 13090.</title>
        <authorList>
            <person name="Ichikawa N."/>
            <person name="Kimura A."/>
            <person name="Kitahashi Y."/>
            <person name="Komaki H."/>
            <person name="Tamura T."/>
        </authorList>
    </citation>
    <scope>NUCLEOTIDE SEQUENCE [LARGE SCALE GENOMIC DNA]</scope>
    <source>
        <strain evidence="2 3">NBRC 13090</strain>
    </source>
</reference>
<comment type="caution">
    <text evidence="2">The sequence shown here is derived from an EMBL/GenBank/DDBJ whole genome shotgun (WGS) entry which is preliminary data.</text>
</comment>
<protein>
    <submittedName>
        <fullName evidence="2">Uncharacterized protein</fullName>
    </submittedName>
</protein>
<dbReference type="GeneID" id="96282923"/>
<feature type="compositionally biased region" description="Low complexity" evidence="1">
    <location>
        <begin position="22"/>
        <end position="42"/>
    </location>
</feature>
<dbReference type="AlphaFoldDB" id="A0A640UP36"/>
<evidence type="ECO:0000313" key="2">
    <source>
        <dbReference type="EMBL" id="GFE37102.1"/>
    </source>
</evidence>
<evidence type="ECO:0000256" key="1">
    <source>
        <dbReference type="SAM" id="MobiDB-lite"/>
    </source>
</evidence>
<accession>A0A640UP36</accession>